<dbReference type="Proteomes" id="UP001497516">
    <property type="component" value="Chromosome 2"/>
</dbReference>
<dbReference type="AlphaFoldDB" id="A0AAV2DA27"/>
<sequence>MPFKSIPISPWITTSLEEPPELELKPLTSHLEYAFLREGNKLLVIISSDLIPEQKSRLVALLKKYASAMAWKIIDIRGITPSFCYHRILMEDEVKLVRQPQRRLTPNLEAVVRAEIVKLMDAGIIFAISDSKWANPTQVVEKIGRMTVVPNEKNELIPMWTALMTGA</sequence>
<protein>
    <submittedName>
        <fullName evidence="1">Uncharacterized protein</fullName>
    </submittedName>
</protein>
<accession>A0AAV2DA27</accession>
<keyword evidence="2" id="KW-1185">Reference proteome</keyword>
<dbReference type="SUPFAM" id="SSF56672">
    <property type="entry name" value="DNA/RNA polymerases"/>
    <property type="match status" value="1"/>
</dbReference>
<dbReference type="EMBL" id="OZ034815">
    <property type="protein sequence ID" value="CAL1370758.1"/>
    <property type="molecule type" value="Genomic_DNA"/>
</dbReference>
<dbReference type="Gene3D" id="3.10.10.10">
    <property type="entry name" value="HIV Type 1 Reverse Transcriptase, subunit A, domain 1"/>
    <property type="match status" value="1"/>
</dbReference>
<evidence type="ECO:0000313" key="2">
    <source>
        <dbReference type="Proteomes" id="UP001497516"/>
    </source>
</evidence>
<dbReference type="InterPro" id="IPR043502">
    <property type="entry name" value="DNA/RNA_pol_sf"/>
</dbReference>
<name>A0AAV2DA27_9ROSI</name>
<reference evidence="1 2" key="1">
    <citation type="submission" date="2024-04" db="EMBL/GenBank/DDBJ databases">
        <authorList>
            <person name="Fracassetti M."/>
        </authorList>
    </citation>
    <scope>NUCLEOTIDE SEQUENCE [LARGE SCALE GENOMIC DNA]</scope>
</reference>
<organism evidence="1 2">
    <name type="scientific">Linum trigynum</name>
    <dbReference type="NCBI Taxonomy" id="586398"/>
    <lineage>
        <taxon>Eukaryota</taxon>
        <taxon>Viridiplantae</taxon>
        <taxon>Streptophyta</taxon>
        <taxon>Embryophyta</taxon>
        <taxon>Tracheophyta</taxon>
        <taxon>Spermatophyta</taxon>
        <taxon>Magnoliopsida</taxon>
        <taxon>eudicotyledons</taxon>
        <taxon>Gunneridae</taxon>
        <taxon>Pentapetalae</taxon>
        <taxon>rosids</taxon>
        <taxon>fabids</taxon>
        <taxon>Malpighiales</taxon>
        <taxon>Linaceae</taxon>
        <taxon>Linum</taxon>
    </lineage>
</organism>
<evidence type="ECO:0000313" key="1">
    <source>
        <dbReference type="EMBL" id="CAL1370758.1"/>
    </source>
</evidence>
<proteinExistence type="predicted"/>
<gene>
    <name evidence="1" type="ORF">LTRI10_LOCUS12861</name>
</gene>